<accession>A0A429MIX8</accession>
<protein>
    <recommendedName>
        <fullName evidence="3">IucA/IucC family siderophore biosynthesis protein</fullName>
    </recommendedName>
</protein>
<gene>
    <name evidence="1" type="ORF">EA686_24420</name>
</gene>
<dbReference type="EMBL" id="RFDI01001882">
    <property type="protein sequence ID" value="RSR33462.1"/>
    <property type="molecule type" value="Genomic_DNA"/>
</dbReference>
<feature type="non-terminal residue" evidence="1">
    <location>
        <position position="157"/>
    </location>
</feature>
<sequence>MGQLHPVLSNTHVIQNALQAWQHPNSDQAKYVEQRVIKQLLQALIFEDIIHSEYDGKNFIIEVQNSQRQTIRYVAAGQRQYSYKLVHLARNQDVFRQDENGHYQIATLNLVIDEILRSITDAAKVEDFIFELKRTFIHDLQSQACFDHYALPAIQYP</sequence>
<organism evidence="1 2">
    <name type="scientific">Acinetobacter baumannii</name>
    <dbReference type="NCBI Taxonomy" id="470"/>
    <lineage>
        <taxon>Bacteria</taxon>
        <taxon>Pseudomonadati</taxon>
        <taxon>Pseudomonadota</taxon>
        <taxon>Gammaproteobacteria</taxon>
        <taxon>Moraxellales</taxon>
        <taxon>Moraxellaceae</taxon>
        <taxon>Acinetobacter</taxon>
        <taxon>Acinetobacter calcoaceticus/baumannii complex</taxon>
    </lineage>
</organism>
<evidence type="ECO:0008006" key="3">
    <source>
        <dbReference type="Google" id="ProtNLM"/>
    </source>
</evidence>
<dbReference type="Proteomes" id="UP000280073">
    <property type="component" value="Unassembled WGS sequence"/>
</dbReference>
<evidence type="ECO:0000313" key="2">
    <source>
        <dbReference type="Proteomes" id="UP000280073"/>
    </source>
</evidence>
<evidence type="ECO:0000313" key="1">
    <source>
        <dbReference type="EMBL" id="RSR33462.1"/>
    </source>
</evidence>
<comment type="caution">
    <text evidence="1">The sequence shown here is derived from an EMBL/GenBank/DDBJ whole genome shotgun (WGS) entry which is preliminary data.</text>
</comment>
<reference evidence="1 2" key="1">
    <citation type="submission" date="2018-10" db="EMBL/GenBank/DDBJ databases">
        <title>GWAS and RNA-Seq identify cryptic mechanisms of antimicrobial resistance in Acinetobacter baumannii.</title>
        <authorList>
            <person name="Sahl J.W."/>
        </authorList>
    </citation>
    <scope>NUCLEOTIDE SEQUENCE [LARGE SCALE GENOMIC DNA]</scope>
    <source>
        <strain evidence="1 2">TG28175</strain>
    </source>
</reference>
<dbReference type="AlphaFoldDB" id="A0A429MIX8"/>
<proteinExistence type="predicted"/>
<name>A0A429MIX8_ACIBA</name>